<dbReference type="EMBL" id="CP059491">
    <property type="protein sequence ID" value="QMT02573.1"/>
    <property type="molecule type" value="Genomic_DNA"/>
</dbReference>
<dbReference type="KEGG" id="gji:H1R19_05315"/>
<name>A0A7D7RRQ9_9ACTN</name>
<feature type="transmembrane region" description="Helical" evidence="1">
    <location>
        <begin position="218"/>
        <end position="236"/>
    </location>
</feature>
<gene>
    <name evidence="2" type="ORF">H1R19_05315</name>
</gene>
<dbReference type="RefSeq" id="WP_219850756.1">
    <property type="nucleotide sequence ID" value="NZ_CP059491.1"/>
</dbReference>
<feature type="transmembrane region" description="Helical" evidence="1">
    <location>
        <begin position="79"/>
        <end position="97"/>
    </location>
</feature>
<evidence type="ECO:0000313" key="3">
    <source>
        <dbReference type="Proteomes" id="UP000515663"/>
    </source>
</evidence>
<feature type="transmembrane region" description="Helical" evidence="1">
    <location>
        <begin position="138"/>
        <end position="160"/>
    </location>
</feature>
<feature type="transmembrane region" description="Helical" evidence="1">
    <location>
        <begin position="272"/>
        <end position="295"/>
    </location>
</feature>
<dbReference type="Proteomes" id="UP000515663">
    <property type="component" value="Chromosome"/>
</dbReference>
<feature type="transmembrane region" description="Helical" evidence="1">
    <location>
        <begin position="167"/>
        <end position="188"/>
    </location>
</feature>
<evidence type="ECO:0000313" key="2">
    <source>
        <dbReference type="EMBL" id="QMT02573.1"/>
    </source>
</evidence>
<accession>A0A7D7RRQ9</accession>
<protein>
    <submittedName>
        <fullName evidence="2">Uncharacterized protein</fullName>
    </submittedName>
</protein>
<feature type="transmembrane region" description="Helical" evidence="1">
    <location>
        <begin position="242"/>
        <end position="260"/>
    </location>
</feature>
<feature type="transmembrane region" description="Helical" evidence="1">
    <location>
        <begin position="50"/>
        <end position="73"/>
    </location>
</feature>
<organism evidence="2 3">
    <name type="scientific">Gordonia jinghuaiqii</name>
    <dbReference type="NCBI Taxonomy" id="2758710"/>
    <lineage>
        <taxon>Bacteria</taxon>
        <taxon>Bacillati</taxon>
        <taxon>Actinomycetota</taxon>
        <taxon>Actinomycetes</taxon>
        <taxon>Mycobacteriales</taxon>
        <taxon>Gordoniaceae</taxon>
        <taxon>Gordonia</taxon>
    </lineage>
</organism>
<feature type="transmembrane region" description="Helical" evidence="1">
    <location>
        <begin position="109"/>
        <end position="132"/>
    </location>
</feature>
<keyword evidence="1" id="KW-0472">Membrane</keyword>
<proteinExistence type="predicted"/>
<keyword evidence="1" id="KW-1133">Transmembrane helix</keyword>
<evidence type="ECO:0000256" key="1">
    <source>
        <dbReference type="SAM" id="Phobius"/>
    </source>
</evidence>
<feature type="transmembrane region" description="Helical" evidence="1">
    <location>
        <begin position="194"/>
        <end position="211"/>
    </location>
</feature>
<reference evidence="3" key="1">
    <citation type="submission" date="2020-07" db="EMBL/GenBank/DDBJ databases">
        <title>novel species isolated from the respiratory tract of Marmot.</title>
        <authorList>
            <person name="Zhang G."/>
        </authorList>
    </citation>
    <scope>NUCLEOTIDE SEQUENCE [LARGE SCALE GENOMIC DNA]</scope>
    <source>
        <strain evidence="3">686</strain>
    </source>
</reference>
<dbReference type="AlphaFoldDB" id="A0A7D7RRQ9"/>
<sequence>MTVLKPDVPTAAPYVDATRARTHRPSGFGGPRDAWAAITAKREMSLGVRYLATVGPAMLAFAPALAMIFDAAVKGSPTAYLLFVPVWGLMIAFGLDVSSRGRDIGDTEFDRILVVVVGGALGLTAALVIPRIPAVAAFWHADVIPLLLWVFAASIVTFGIRRVVRDYLVWLFILICFPPNFLLVGQMLGGTTAVFGSLTVGLGLVVTYMSLRAHVRVALITAAVAGVVGFALVAAFDDTPALAYSVPAGAVTAIAIVVRLRAGRTEQQSPAVLPKQTVVGLTAGWLVALVILGVAPHPQNAFNPDGPPLIADDWVTQLRAEGMDISDPRLFDWGSGVMGSDGDVRRYRVTPSAGTGAASTPLTAAYLDVYSTADYGRFANYRRGLWYETVPPASITSTPSSVDEQHREIGVIANTLDAVRTSDDALWTGRFWGWRVQTAGGDRYMAVYLMAARDQSRTEEVATPRAPSYSTTVTGPLGWLVRGGGEEDGMDADSSALDTALTELAWSMIRSVERPMA</sequence>
<keyword evidence="3" id="KW-1185">Reference proteome</keyword>
<keyword evidence="1" id="KW-0812">Transmembrane</keyword>